<feature type="region of interest" description="Disordered" evidence="1">
    <location>
        <begin position="107"/>
        <end position="270"/>
    </location>
</feature>
<evidence type="ECO:0000313" key="2">
    <source>
        <dbReference type="Proteomes" id="UP001652581"/>
    </source>
</evidence>
<proteinExistence type="predicted"/>
<dbReference type="OrthoDB" id="9451724at2759"/>
<keyword evidence="2" id="KW-1185">Reference proteome</keyword>
<sequence>MDERAESTSESQGAEVKTQQPMERTLGGPPRRGRRSVLKVSQLLLRAIAAHKGLTLATLKKELGNAGYEVRRKCGRRSGEASRSDVKGTLLRVSGSNAAGYFRVWKVPKPKRKPGRPRLEESVRSPRRAPPRTRRPRRRCPRRRAARKAREVWRRSSRANSKVRRIRPRAKDPVGSRAKEEGRAKEVDERRGRTKKEDIRPRTQEKRPSSKLREEKKQDPEKPVKRTIQKSTSVKTDRTSNGQEKTHDPRAARTKTSTKSEGLRNAARNP</sequence>
<feature type="compositionally biased region" description="Polar residues" evidence="1">
    <location>
        <begin position="8"/>
        <end position="22"/>
    </location>
</feature>
<feature type="compositionally biased region" description="Basic and acidic residues" evidence="1">
    <location>
        <begin position="169"/>
        <end position="224"/>
    </location>
</feature>
<dbReference type="AlphaFoldDB" id="A0A6J0AH96"/>
<evidence type="ECO:0000313" key="3">
    <source>
        <dbReference type="RefSeq" id="XP_015093515.1"/>
    </source>
</evidence>
<protein>
    <submittedName>
        <fullName evidence="3">Testis-specific H1 histone</fullName>
    </submittedName>
</protein>
<dbReference type="KEGG" id="vpc:102537967"/>
<reference evidence="3" key="1">
    <citation type="submission" date="2025-08" db="UniProtKB">
        <authorList>
            <consortium name="RefSeq"/>
        </authorList>
    </citation>
    <scope>IDENTIFICATION</scope>
</reference>
<feature type="compositionally biased region" description="Basic residues" evidence="1">
    <location>
        <begin position="125"/>
        <end position="147"/>
    </location>
</feature>
<evidence type="ECO:0000256" key="1">
    <source>
        <dbReference type="SAM" id="MobiDB-lite"/>
    </source>
</evidence>
<feature type="compositionally biased region" description="Basic residues" evidence="1">
    <location>
        <begin position="107"/>
        <end position="116"/>
    </location>
</feature>
<name>A0A6J0AH96_VICPA</name>
<gene>
    <name evidence="3" type="primary">H1-7</name>
</gene>
<dbReference type="InParanoid" id="A0A6J0AH96"/>
<dbReference type="CTD" id="341567"/>
<dbReference type="Proteomes" id="UP001652581">
    <property type="component" value="Chromosome 12"/>
</dbReference>
<feature type="compositionally biased region" description="Basic residues" evidence="1">
    <location>
        <begin position="155"/>
        <end position="168"/>
    </location>
</feature>
<dbReference type="FunCoup" id="A0A6J0AH96">
    <property type="interactions" value="14"/>
</dbReference>
<organism evidence="2 3">
    <name type="scientific">Vicugna pacos</name>
    <name type="common">Alpaca</name>
    <name type="synonym">Lama pacos</name>
    <dbReference type="NCBI Taxonomy" id="30538"/>
    <lineage>
        <taxon>Eukaryota</taxon>
        <taxon>Metazoa</taxon>
        <taxon>Chordata</taxon>
        <taxon>Craniata</taxon>
        <taxon>Vertebrata</taxon>
        <taxon>Euteleostomi</taxon>
        <taxon>Mammalia</taxon>
        <taxon>Eutheria</taxon>
        <taxon>Laurasiatheria</taxon>
        <taxon>Artiodactyla</taxon>
        <taxon>Tylopoda</taxon>
        <taxon>Camelidae</taxon>
        <taxon>Vicugna</taxon>
    </lineage>
</organism>
<feature type="compositionally biased region" description="Polar residues" evidence="1">
    <location>
        <begin position="229"/>
        <end position="243"/>
    </location>
</feature>
<accession>A0A6J0AH96</accession>
<dbReference type="RefSeq" id="XP_015093515.1">
    <property type="nucleotide sequence ID" value="XM_015238029.3"/>
</dbReference>
<feature type="region of interest" description="Disordered" evidence="1">
    <location>
        <begin position="1"/>
        <end position="35"/>
    </location>
</feature>